<comment type="caution">
    <text evidence="1">The sequence shown here is derived from an EMBL/GenBank/DDBJ whole genome shotgun (WGS) entry which is preliminary data.</text>
</comment>
<protein>
    <submittedName>
        <fullName evidence="1">Uncharacterized protein</fullName>
    </submittedName>
</protein>
<dbReference type="Proteomes" id="UP000299102">
    <property type="component" value="Unassembled WGS sequence"/>
</dbReference>
<organism evidence="1 2">
    <name type="scientific">Eumeta variegata</name>
    <name type="common">Bagworm moth</name>
    <name type="synonym">Eumeta japonica</name>
    <dbReference type="NCBI Taxonomy" id="151549"/>
    <lineage>
        <taxon>Eukaryota</taxon>
        <taxon>Metazoa</taxon>
        <taxon>Ecdysozoa</taxon>
        <taxon>Arthropoda</taxon>
        <taxon>Hexapoda</taxon>
        <taxon>Insecta</taxon>
        <taxon>Pterygota</taxon>
        <taxon>Neoptera</taxon>
        <taxon>Endopterygota</taxon>
        <taxon>Lepidoptera</taxon>
        <taxon>Glossata</taxon>
        <taxon>Ditrysia</taxon>
        <taxon>Tineoidea</taxon>
        <taxon>Psychidae</taxon>
        <taxon>Oiketicinae</taxon>
        <taxon>Eumeta</taxon>
    </lineage>
</organism>
<sequence length="88" mass="10117">MARLYNDLTTDADASADSDVFDCRPTAFEGSTRYVRRNIWWEPYPLDIFMFGIEKLGPYLAQVGRMRVEDVHTDASTVSWNDTFQCGL</sequence>
<accession>A0A4C1WYG2</accession>
<name>A0A4C1WYG2_EUMVA</name>
<proteinExistence type="predicted"/>
<evidence type="ECO:0000313" key="2">
    <source>
        <dbReference type="Proteomes" id="UP000299102"/>
    </source>
</evidence>
<gene>
    <name evidence="1" type="ORF">EVAR_90170_1</name>
</gene>
<keyword evidence="2" id="KW-1185">Reference proteome</keyword>
<dbReference type="EMBL" id="BGZK01000662">
    <property type="protein sequence ID" value="GBP55149.1"/>
    <property type="molecule type" value="Genomic_DNA"/>
</dbReference>
<evidence type="ECO:0000313" key="1">
    <source>
        <dbReference type="EMBL" id="GBP55149.1"/>
    </source>
</evidence>
<dbReference type="AlphaFoldDB" id="A0A4C1WYG2"/>
<reference evidence="1 2" key="1">
    <citation type="journal article" date="2019" name="Commun. Biol.">
        <title>The bagworm genome reveals a unique fibroin gene that provides high tensile strength.</title>
        <authorList>
            <person name="Kono N."/>
            <person name="Nakamura H."/>
            <person name="Ohtoshi R."/>
            <person name="Tomita M."/>
            <person name="Numata K."/>
            <person name="Arakawa K."/>
        </authorList>
    </citation>
    <scope>NUCLEOTIDE SEQUENCE [LARGE SCALE GENOMIC DNA]</scope>
</reference>